<feature type="compositionally biased region" description="Polar residues" evidence="10">
    <location>
        <begin position="1"/>
        <end position="14"/>
    </location>
</feature>
<evidence type="ECO:0000256" key="5">
    <source>
        <dbReference type="ARBA" id="ARBA00022519"/>
    </source>
</evidence>
<feature type="transmembrane region" description="Helical" evidence="9">
    <location>
        <begin position="233"/>
        <end position="251"/>
    </location>
</feature>
<evidence type="ECO:0000259" key="11">
    <source>
        <dbReference type="PROSITE" id="PS51012"/>
    </source>
</evidence>
<keyword evidence="8 9" id="KW-0472">Membrane</keyword>
<dbReference type="GO" id="GO:0140359">
    <property type="term" value="F:ABC-type transporter activity"/>
    <property type="evidence" value="ECO:0007669"/>
    <property type="project" value="InterPro"/>
</dbReference>
<feature type="transmembrane region" description="Helical" evidence="9">
    <location>
        <begin position="123"/>
        <end position="144"/>
    </location>
</feature>
<dbReference type="EMBL" id="LT629758">
    <property type="protein sequence ID" value="SDT72078.1"/>
    <property type="molecule type" value="Genomic_DNA"/>
</dbReference>
<dbReference type="InterPro" id="IPR013525">
    <property type="entry name" value="ABC2_TM"/>
</dbReference>
<keyword evidence="6 9" id="KW-0812">Transmembrane</keyword>
<keyword evidence="4 9" id="KW-1003">Cell membrane</keyword>
<keyword evidence="5" id="KW-0997">Cell inner membrane</keyword>
<feature type="transmembrane region" description="Helical" evidence="9">
    <location>
        <begin position="165"/>
        <end position="191"/>
    </location>
</feature>
<evidence type="ECO:0000256" key="3">
    <source>
        <dbReference type="ARBA" id="ARBA00022448"/>
    </source>
</evidence>
<evidence type="ECO:0000256" key="6">
    <source>
        <dbReference type="ARBA" id="ARBA00022692"/>
    </source>
</evidence>
<evidence type="ECO:0000256" key="7">
    <source>
        <dbReference type="ARBA" id="ARBA00022989"/>
    </source>
</evidence>
<gene>
    <name evidence="12" type="ORF">SAMN04489716_6324</name>
</gene>
<dbReference type="AlphaFoldDB" id="A0A1H2CNL9"/>
<dbReference type="STRING" id="113562.SAMN04489716_6324"/>
<evidence type="ECO:0000256" key="1">
    <source>
        <dbReference type="ARBA" id="ARBA00004429"/>
    </source>
</evidence>
<reference evidence="12 13" key="1">
    <citation type="submission" date="2016-10" db="EMBL/GenBank/DDBJ databases">
        <authorList>
            <person name="de Groot N.N."/>
        </authorList>
    </citation>
    <scope>NUCLEOTIDE SEQUENCE [LARGE SCALE GENOMIC DNA]</scope>
    <source>
        <strain evidence="12 13">DSM 43941</strain>
    </source>
</reference>
<dbReference type="InterPro" id="IPR047817">
    <property type="entry name" value="ABC2_TM_bact-type"/>
</dbReference>
<evidence type="ECO:0000256" key="8">
    <source>
        <dbReference type="ARBA" id="ARBA00023136"/>
    </source>
</evidence>
<dbReference type="PROSITE" id="PS51012">
    <property type="entry name" value="ABC_TM2"/>
    <property type="match status" value="1"/>
</dbReference>
<feature type="transmembrane region" description="Helical" evidence="9">
    <location>
        <begin position="90"/>
        <end position="111"/>
    </location>
</feature>
<evidence type="ECO:0000256" key="10">
    <source>
        <dbReference type="SAM" id="MobiDB-lite"/>
    </source>
</evidence>
<evidence type="ECO:0000256" key="2">
    <source>
        <dbReference type="ARBA" id="ARBA00007783"/>
    </source>
</evidence>
<dbReference type="GO" id="GO:0015920">
    <property type="term" value="P:lipopolysaccharide transport"/>
    <property type="evidence" value="ECO:0007669"/>
    <property type="project" value="TreeGrafter"/>
</dbReference>
<dbReference type="Proteomes" id="UP000198688">
    <property type="component" value="Chromosome I"/>
</dbReference>
<dbReference type="PANTHER" id="PTHR30413:SF8">
    <property type="entry name" value="TRANSPORT PERMEASE PROTEIN"/>
    <property type="match status" value="1"/>
</dbReference>
<evidence type="ECO:0000313" key="13">
    <source>
        <dbReference type="Proteomes" id="UP000198688"/>
    </source>
</evidence>
<protein>
    <recommendedName>
        <fullName evidence="9">Transport permease protein</fullName>
    </recommendedName>
</protein>
<sequence length="324" mass="35628">MLHSVTAHQASDSAVPSGPTRSEHDPMPETAVAPADTGLSLKEMARQNGLSASGRLPSLPEYTRQLVAYRHFIQAHASAKMTSALGNTKLGAVWQVLTPVINAAVYFVIFGLVLNTHRSMENFIAYLCIGVFVFQFTQSVVQTGTNAITGNLGMIRALHFPRASLPLSAAVVEIRNFLVAMVVLMAIVLATGEPITLQWLLLVPLVLLQSFFNVGLGMFMARYGSKVRDVKQLIPFIMRFWLYGSAVLYPVTMFENVLKGWQLQIVEANPLLIFIELARHALLENVVLANPPAVLWIQATVWSLVVGIGGYVYFWRGEKGYGRG</sequence>
<feature type="domain" description="ABC transmembrane type-2" evidence="11">
    <location>
        <begin position="90"/>
        <end position="317"/>
    </location>
</feature>
<keyword evidence="3 9" id="KW-0813">Transport</keyword>
<feature type="transmembrane region" description="Helical" evidence="9">
    <location>
        <begin position="293"/>
        <end position="314"/>
    </location>
</feature>
<dbReference type="Pfam" id="PF01061">
    <property type="entry name" value="ABC2_membrane"/>
    <property type="match status" value="1"/>
</dbReference>
<evidence type="ECO:0000256" key="9">
    <source>
        <dbReference type="RuleBase" id="RU361157"/>
    </source>
</evidence>
<name>A0A1H2CNL9_9ACTN</name>
<evidence type="ECO:0000256" key="4">
    <source>
        <dbReference type="ARBA" id="ARBA00022475"/>
    </source>
</evidence>
<evidence type="ECO:0000313" key="12">
    <source>
        <dbReference type="EMBL" id="SDT72078.1"/>
    </source>
</evidence>
<keyword evidence="13" id="KW-1185">Reference proteome</keyword>
<organism evidence="12 13">
    <name type="scientific">Actinoplanes derwentensis</name>
    <dbReference type="NCBI Taxonomy" id="113562"/>
    <lineage>
        <taxon>Bacteria</taxon>
        <taxon>Bacillati</taxon>
        <taxon>Actinomycetota</taxon>
        <taxon>Actinomycetes</taxon>
        <taxon>Micromonosporales</taxon>
        <taxon>Micromonosporaceae</taxon>
        <taxon>Actinoplanes</taxon>
    </lineage>
</organism>
<comment type="similarity">
    <text evidence="2 9">Belongs to the ABC-2 integral membrane protein family.</text>
</comment>
<feature type="region of interest" description="Disordered" evidence="10">
    <location>
        <begin position="1"/>
        <end position="33"/>
    </location>
</feature>
<comment type="subcellular location">
    <subcellularLocation>
        <location evidence="1">Cell inner membrane</location>
        <topology evidence="1">Multi-pass membrane protein</topology>
    </subcellularLocation>
    <subcellularLocation>
        <location evidence="9">Cell membrane</location>
        <topology evidence="9">Multi-pass membrane protein</topology>
    </subcellularLocation>
</comment>
<keyword evidence="7 9" id="KW-1133">Transmembrane helix</keyword>
<dbReference type="PANTHER" id="PTHR30413">
    <property type="entry name" value="INNER MEMBRANE TRANSPORT PERMEASE"/>
    <property type="match status" value="1"/>
</dbReference>
<accession>A0A1H2CNL9</accession>
<proteinExistence type="inferred from homology"/>
<dbReference type="GO" id="GO:0005886">
    <property type="term" value="C:plasma membrane"/>
    <property type="evidence" value="ECO:0007669"/>
    <property type="project" value="UniProtKB-SubCell"/>
</dbReference>
<feature type="transmembrane region" description="Helical" evidence="9">
    <location>
        <begin position="197"/>
        <end position="221"/>
    </location>
</feature>